<dbReference type="EMBL" id="VIEB01000886">
    <property type="protein sequence ID" value="TQD78873.1"/>
    <property type="molecule type" value="Genomic_DNA"/>
</dbReference>
<protein>
    <submittedName>
        <fullName evidence="1">Uncharacterized protein</fullName>
    </submittedName>
</protein>
<name>A0A540KXC2_MALBA</name>
<comment type="caution">
    <text evidence="1">The sequence shown here is derived from an EMBL/GenBank/DDBJ whole genome shotgun (WGS) entry which is preliminary data.</text>
</comment>
<proteinExistence type="predicted"/>
<dbReference type="Proteomes" id="UP000315295">
    <property type="component" value="Unassembled WGS sequence"/>
</dbReference>
<sequence>MEPPSATRSRANNTSYIGRNEPIFVFRIDPSSSCFFEVPSASTLDLDKISVLQKSRRRQRGGGRNRQVDILTKTLPLHQLILIASNFQSRILHDLCILSSGCPPLTKFIFPSIFMYDCWKLLALGSFCLY</sequence>
<reference evidence="1 2" key="1">
    <citation type="journal article" date="2019" name="G3 (Bethesda)">
        <title>Sequencing of a Wild Apple (Malus baccata) Genome Unravels the Differences Between Cultivated and Wild Apple Species Regarding Disease Resistance and Cold Tolerance.</title>
        <authorList>
            <person name="Chen X."/>
        </authorList>
    </citation>
    <scope>NUCLEOTIDE SEQUENCE [LARGE SCALE GENOMIC DNA]</scope>
    <source>
        <strain evidence="2">cv. Shandingzi</strain>
        <tissue evidence="1">Leaves</tissue>
    </source>
</reference>
<gene>
    <name evidence="1" type="ORF">C1H46_035570</name>
</gene>
<evidence type="ECO:0000313" key="2">
    <source>
        <dbReference type="Proteomes" id="UP000315295"/>
    </source>
</evidence>
<organism evidence="1 2">
    <name type="scientific">Malus baccata</name>
    <name type="common">Siberian crab apple</name>
    <name type="synonym">Pyrus baccata</name>
    <dbReference type="NCBI Taxonomy" id="106549"/>
    <lineage>
        <taxon>Eukaryota</taxon>
        <taxon>Viridiplantae</taxon>
        <taxon>Streptophyta</taxon>
        <taxon>Embryophyta</taxon>
        <taxon>Tracheophyta</taxon>
        <taxon>Spermatophyta</taxon>
        <taxon>Magnoliopsida</taxon>
        <taxon>eudicotyledons</taxon>
        <taxon>Gunneridae</taxon>
        <taxon>Pentapetalae</taxon>
        <taxon>rosids</taxon>
        <taxon>fabids</taxon>
        <taxon>Rosales</taxon>
        <taxon>Rosaceae</taxon>
        <taxon>Amygdaloideae</taxon>
        <taxon>Maleae</taxon>
        <taxon>Malus</taxon>
    </lineage>
</organism>
<dbReference type="AlphaFoldDB" id="A0A540KXC2"/>
<keyword evidence="2" id="KW-1185">Reference proteome</keyword>
<accession>A0A540KXC2</accession>
<evidence type="ECO:0000313" key="1">
    <source>
        <dbReference type="EMBL" id="TQD78873.1"/>
    </source>
</evidence>